<evidence type="ECO:0000256" key="4">
    <source>
        <dbReference type="RuleBase" id="RU003357"/>
    </source>
</evidence>
<dbReference type="OrthoDB" id="5476657at2"/>
<dbReference type="NCBIfam" id="TIGR01782">
    <property type="entry name" value="TonB-Xanth-Caul"/>
    <property type="match status" value="1"/>
</dbReference>
<comment type="similarity">
    <text evidence="4">Belongs to the TonB-dependent receptor family.</text>
</comment>
<dbReference type="PANTHER" id="PTHR40980:SF3">
    <property type="entry name" value="TONB-DEPENDENT RECEPTOR-LIKE BETA-BARREL DOMAIN-CONTAINING PROTEIN"/>
    <property type="match status" value="1"/>
</dbReference>
<gene>
    <name evidence="7" type="ORF">CW354_17110</name>
</gene>
<evidence type="ECO:0000313" key="7">
    <source>
        <dbReference type="EMBL" id="PQA86588.1"/>
    </source>
</evidence>
<evidence type="ECO:0000259" key="6">
    <source>
        <dbReference type="Pfam" id="PF07715"/>
    </source>
</evidence>
<dbReference type="PANTHER" id="PTHR40980">
    <property type="entry name" value="PLUG DOMAIN-CONTAINING PROTEIN"/>
    <property type="match status" value="1"/>
</dbReference>
<dbReference type="Proteomes" id="UP000239504">
    <property type="component" value="Unassembled WGS sequence"/>
</dbReference>
<dbReference type="InterPro" id="IPR000531">
    <property type="entry name" value="Beta-barrel_TonB"/>
</dbReference>
<dbReference type="InterPro" id="IPR037066">
    <property type="entry name" value="Plug_dom_sf"/>
</dbReference>
<feature type="domain" description="TonB-dependent receptor plug" evidence="6">
    <location>
        <begin position="34"/>
        <end position="152"/>
    </location>
</feature>
<reference evidence="7 8" key="1">
    <citation type="submission" date="2017-12" db="EMBL/GenBank/DDBJ databases">
        <authorList>
            <person name="Hurst M.R.H."/>
        </authorList>
    </citation>
    <scope>NUCLEOTIDE SEQUENCE [LARGE SCALE GENOMIC DNA]</scope>
    <source>
        <strain evidence="7 8">SY-3-19</strain>
    </source>
</reference>
<keyword evidence="4" id="KW-0798">TonB box</keyword>
<dbReference type="Gene3D" id="2.40.170.20">
    <property type="entry name" value="TonB-dependent receptor, beta-barrel domain"/>
    <property type="match status" value="1"/>
</dbReference>
<evidence type="ECO:0000313" key="8">
    <source>
        <dbReference type="Proteomes" id="UP000239504"/>
    </source>
</evidence>
<protein>
    <submittedName>
        <fullName evidence="7">TonB-dependent receptor</fullName>
    </submittedName>
</protein>
<evidence type="ECO:0000256" key="3">
    <source>
        <dbReference type="ARBA" id="ARBA00023237"/>
    </source>
</evidence>
<dbReference type="SUPFAM" id="SSF56935">
    <property type="entry name" value="Porins"/>
    <property type="match status" value="1"/>
</dbReference>
<organism evidence="7 8">
    <name type="scientific">Hyphococcus luteus</name>
    <dbReference type="NCBI Taxonomy" id="2058213"/>
    <lineage>
        <taxon>Bacteria</taxon>
        <taxon>Pseudomonadati</taxon>
        <taxon>Pseudomonadota</taxon>
        <taxon>Alphaproteobacteria</taxon>
        <taxon>Parvularculales</taxon>
        <taxon>Parvularculaceae</taxon>
        <taxon>Hyphococcus</taxon>
    </lineage>
</organism>
<dbReference type="AlphaFoldDB" id="A0A2S7K2C2"/>
<dbReference type="Gene3D" id="2.170.130.10">
    <property type="entry name" value="TonB-dependent receptor, plug domain"/>
    <property type="match status" value="1"/>
</dbReference>
<dbReference type="InterPro" id="IPR012910">
    <property type="entry name" value="Plug_dom"/>
</dbReference>
<evidence type="ECO:0000256" key="2">
    <source>
        <dbReference type="ARBA" id="ARBA00023136"/>
    </source>
</evidence>
<keyword evidence="3" id="KW-0998">Cell outer membrane</keyword>
<comment type="caution">
    <text evidence="7">The sequence shown here is derived from an EMBL/GenBank/DDBJ whole genome shotgun (WGS) entry which is preliminary data.</text>
</comment>
<accession>A0A2S7K2C2</accession>
<comment type="subcellular location">
    <subcellularLocation>
        <location evidence="1 4">Cell outer membrane</location>
    </subcellularLocation>
</comment>
<keyword evidence="8" id="KW-1185">Reference proteome</keyword>
<dbReference type="InterPro" id="IPR010104">
    <property type="entry name" value="TonB_rcpt_bac"/>
</dbReference>
<name>A0A2S7K2C2_9PROT</name>
<proteinExistence type="inferred from homology"/>
<sequence>MISAVQPAYAQDDEEDTIIVTGIRGSLGRAMDVKRDAHGVVDAISAEDIGKFPDTNLAESLQRITGVSIDRVNGEGSLLTARGFGAQFNLVTLNGRHMPAANITTIGGGDGADFAGGGGRSFDFQNLASEGVTRLEVYKTGRADNPSGGIGATVNVMTARPLDNPGTRLTIGAKALHDTSAVFGDDVTPEVTGLASWTDDSERFGVSLFGAWQRRDSGSPGAVSNTWNVTTIEDFLNNTGLLRPTSVVNNAPSDPDTLVTFPNDSRYTFASAERERLNGYATVQFSPTETLTFTADAFYAQNLQQEQRSEQTNWFNRPFDEVTFSDDLVPTTEYLFEDIGGIGSPNVKDQGHEQQFRSSKETLTSFGFNAEWDNGDGWHAEVDAHTSRAWSGPNSRNETTSTLVSIAAPTTDAHSLDLTGPLPVQNVVFNDCTRQGVTADGFPGTNCNGMLDVADLGSQVARTNLSQVTNQINEVQFSVGREFGDGARLDFGGEWQDGDFSRLQAGTTQTLGDWGIVNPGDVAQLAPGVVESFCLACQFNDFSTGGAAQVVPRGNALDLYDALSPYYLDLGNIPTTSNSFDTVSERIFAVWGQVSWEGEFASRPAELVFGVRYEDTNVSATTTQLIPTVIRWEADNDIRTINSVDQGTVTGTGGYNDLLPNVDFKIEAMPNVIARASYSETIARPTFGNLSPGASPDARPLDRPSFLGGQASGSANNTGLLPLRSKNLDLSFEWYFDDASYVSVGFFDKRVRNFIGNGVTSRTLFDLRDPTSGNAGTRSGDALDLIGELGLVQNDVSLFTATALVDQFGVDAARTMLAANQTGADLDQAFVDQTLADYDVLGNSDDPILNFEVDVPINNREGKIRGIEFAFQHFFGEDIGIPGLGVQANYTFVDGDVEADVTRVPDADEFALVGLSNTANATLIYENYGISARVAFNWRDDFAAQLNTNGGNRNPLITEAFKQVDASVSYDLTENLQLTFEGINLLGEDIRQHARSETAYVFVQDLSPRFLFGARYRF</sequence>
<evidence type="ECO:0000256" key="1">
    <source>
        <dbReference type="ARBA" id="ARBA00004442"/>
    </source>
</evidence>
<dbReference type="EMBL" id="PJCH01000015">
    <property type="protein sequence ID" value="PQA86588.1"/>
    <property type="molecule type" value="Genomic_DNA"/>
</dbReference>
<dbReference type="GO" id="GO:0009279">
    <property type="term" value="C:cell outer membrane"/>
    <property type="evidence" value="ECO:0007669"/>
    <property type="project" value="UniProtKB-SubCell"/>
</dbReference>
<dbReference type="Pfam" id="PF00593">
    <property type="entry name" value="TonB_dep_Rec_b-barrel"/>
    <property type="match status" value="1"/>
</dbReference>
<evidence type="ECO:0000259" key="5">
    <source>
        <dbReference type="Pfam" id="PF00593"/>
    </source>
</evidence>
<feature type="domain" description="TonB-dependent receptor-like beta-barrel" evidence="5">
    <location>
        <begin position="332"/>
        <end position="985"/>
    </location>
</feature>
<keyword evidence="7" id="KW-0675">Receptor</keyword>
<dbReference type="InterPro" id="IPR036942">
    <property type="entry name" value="Beta-barrel_TonB_sf"/>
</dbReference>
<dbReference type="Pfam" id="PF07715">
    <property type="entry name" value="Plug"/>
    <property type="match status" value="1"/>
</dbReference>
<keyword evidence="2 4" id="KW-0472">Membrane</keyword>